<reference evidence="2" key="1">
    <citation type="submission" date="2021-01" db="EMBL/GenBank/DDBJ databases">
        <title>Genome sequence of strain Noviherbaspirillum sp. DKR-6.</title>
        <authorList>
            <person name="Chaudhary D.K."/>
        </authorList>
    </citation>
    <scope>NUCLEOTIDE SEQUENCE</scope>
    <source>
        <strain evidence="2">DKR-6</strain>
    </source>
</reference>
<evidence type="ECO:0000259" key="1">
    <source>
        <dbReference type="PROSITE" id="PS51186"/>
    </source>
</evidence>
<keyword evidence="3" id="KW-1185">Reference proteome</keyword>
<protein>
    <submittedName>
        <fullName evidence="2">GNAT family N-acetyltransferase</fullName>
    </submittedName>
</protein>
<gene>
    <name evidence="2" type="ORF">JJB74_07310</name>
</gene>
<dbReference type="Proteomes" id="UP000622890">
    <property type="component" value="Unassembled WGS sequence"/>
</dbReference>
<dbReference type="CDD" id="cd04301">
    <property type="entry name" value="NAT_SF"/>
    <property type="match status" value="1"/>
</dbReference>
<name>A0A934SRT4_9BURK</name>
<evidence type="ECO:0000313" key="3">
    <source>
        <dbReference type="Proteomes" id="UP000622890"/>
    </source>
</evidence>
<dbReference type="InterPro" id="IPR000182">
    <property type="entry name" value="GNAT_dom"/>
</dbReference>
<dbReference type="AlphaFoldDB" id="A0A934SRT4"/>
<organism evidence="2 3">
    <name type="scientific">Noviherbaspirillum pedocola</name>
    <dbReference type="NCBI Taxonomy" id="2801341"/>
    <lineage>
        <taxon>Bacteria</taxon>
        <taxon>Pseudomonadati</taxon>
        <taxon>Pseudomonadota</taxon>
        <taxon>Betaproteobacteria</taxon>
        <taxon>Burkholderiales</taxon>
        <taxon>Oxalobacteraceae</taxon>
        <taxon>Noviherbaspirillum</taxon>
    </lineage>
</organism>
<dbReference type="Gene3D" id="3.40.630.30">
    <property type="match status" value="1"/>
</dbReference>
<comment type="caution">
    <text evidence="2">The sequence shown here is derived from an EMBL/GenBank/DDBJ whole genome shotgun (WGS) entry which is preliminary data.</text>
</comment>
<dbReference type="RefSeq" id="WP_200591156.1">
    <property type="nucleotide sequence ID" value="NZ_JAEPBG010000002.1"/>
</dbReference>
<dbReference type="GO" id="GO:0016747">
    <property type="term" value="F:acyltransferase activity, transferring groups other than amino-acyl groups"/>
    <property type="evidence" value="ECO:0007669"/>
    <property type="project" value="InterPro"/>
</dbReference>
<dbReference type="InterPro" id="IPR016181">
    <property type="entry name" value="Acyl_CoA_acyltransferase"/>
</dbReference>
<feature type="domain" description="N-acetyltransferase" evidence="1">
    <location>
        <begin position="18"/>
        <end position="174"/>
    </location>
</feature>
<dbReference type="SUPFAM" id="SSF55729">
    <property type="entry name" value="Acyl-CoA N-acyltransferases (Nat)"/>
    <property type="match status" value="1"/>
</dbReference>
<dbReference type="PROSITE" id="PS51186">
    <property type="entry name" value="GNAT"/>
    <property type="match status" value="1"/>
</dbReference>
<proteinExistence type="predicted"/>
<sequence length="174" mass="19678">MDAQRYYEKEQLRSGQEVVIRAAHPDDMERLVEAFGKLEANSIYMRFFGPKKEITAAELQRFRDTDFETCVRLLCTIIRDGREIAIASGLYVRVAQDAAEVAMIVEEDYQRQGISSCLLSHLGKIARAKGIRKFTAEVLPHNSAMLGVFRRCGWPMKARTSEGTVHITLVLEPG</sequence>
<dbReference type="EMBL" id="JAEPBG010000002">
    <property type="protein sequence ID" value="MBK4734407.1"/>
    <property type="molecule type" value="Genomic_DNA"/>
</dbReference>
<accession>A0A934SRT4</accession>
<dbReference type="Pfam" id="PF00583">
    <property type="entry name" value="Acetyltransf_1"/>
    <property type="match status" value="1"/>
</dbReference>
<evidence type="ECO:0000313" key="2">
    <source>
        <dbReference type="EMBL" id="MBK4734407.1"/>
    </source>
</evidence>